<dbReference type="EMBL" id="FRDN01000013">
    <property type="protein sequence ID" value="SHN83482.1"/>
    <property type="molecule type" value="Genomic_DNA"/>
</dbReference>
<evidence type="ECO:0000313" key="8">
    <source>
        <dbReference type="Proteomes" id="UP000184010"/>
    </source>
</evidence>
<dbReference type="GO" id="GO:0046872">
    <property type="term" value="F:metal ion binding"/>
    <property type="evidence" value="ECO:0007669"/>
    <property type="project" value="UniProtKB-KW"/>
</dbReference>
<dbReference type="SFLD" id="SFLDS00029">
    <property type="entry name" value="Radical_SAM"/>
    <property type="match status" value="1"/>
</dbReference>
<evidence type="ECO:0000256" key="3">
    <source>
        <dbReference type="ARBA" id="ARBA00022723"/>
    </source>
</evidence>
<gene>
    <name evidence="7" type="ORF">SAMN02745215_04044</name>
</gene>
<sequence length="580" mass="67831">MKTNDTTKKIHILCVPFTSLTMPSLEISTLKAVLKEHDVDAEILTPFYDYACSLGGDVYCRISESIVGQAIFSALLFPHHQPALEKGIGEHMPPDEFRQHIQNSECFCREYADGLAGKLKESDIVLFHLYVSQLFPALYLAKLLYEKHGVQVWFSGHHCQGQCGESLQALFPFIRQVIGRDLEHRVLQLLGQSGLAQPHQMWEYPTPDYDDFGAAMNRLPAGFKKEHVGHFWLQVEFSRGCWWNQCSFCTLNCQWSSFAHKSVDGIIRDYKSLLSTYQTTQILVNEFNSDDQWENLIRRLNEEFPGMRGTYYLLFKVSAVKEERAMQLLAENHIPILVGVESFAKDYLRLINKGHRVIESIQLLKFAERHHVNCSYNIMFSLPFEREEDYDETKRVISYIKHLVPPFDLEVFRLTYGSPIYNNPDRYGIERMMLRKDYEGLLLPAEIHDHYTPFFYDFDSVNPGIREREARWRELIQGWIDLYYADARKGQSKLHCLLYKRQWDNVLDIYDAREGKGYHVHTLWGVERALYEYCDQVREYRDIIEQFSTVEESCLQTLLDAFVSQKLMFKEDANYLSLAV</sequence>
<dbReference type="Gene3D" id="3.80.30.20">
    <property type="entry name" value="tm_1862 like domain"/>
    <property type="match status" value="1"/>
</dbReference>
<dbReference type="InterPro" id="IPR006638">
    <property type="entry name" value="Elp3/MiaA/NifB-like_rSAM"/>
</dbReference>
<name>A0A1M7UKD1_9FIRM</name>
<organism evidence="7 8">
    <name type="scientific">Desulfitobacterium chlororespirans DSM 11544</name>
    <dbReference type="NCBI Taxonomy" id="1121395"/>
    <lineage>
        <taxon>Bacteria</taxon>
        <taxon>Bacillati</taxon>
        <taxon>Bacillota</taxon>
        <taxon>Clostridia</taxon>
        <taxon>Eubacteriales</taxon>
        <taxon>Desulfitobacteriaceae</taxon>
        <taxon>Desulfitobacterium</taxon>
    </lineage>
</organism>
<dbReference type="InterPro" id="IPR051198">
    <property type="entry name" value="BchE-like"/>
</dbReference>
<keyword evidence="2" id="KW-0949">S-adenosyl-L-methionine</keyword>
<dbReference type="Proteomes" id="UP000184010">
    <property type="component" value="Unassembled WGS sequence"/>
</dbReference>
<dbReference type="GO" id="GO:0051536">
    <property type="term" value="F:iron-sulfur cluster binding"/>
    <property type="evidence" value="ECO:0007669"/>
    <property type="project" value="UniProtKB-KW"/>
</dbReference>
<evidence type="ECO:0000256" key="5">
    <source>
        <dbReference type="ARBA" id="ARBA00023014"/>
    </source>
</evidence>
<evidence type="ECO:0000256" key="1">
    <source>
        <dbReference type="ARBA" id="ARBA00001966"/>
    </source>
</evidence>
<feature type="domain" description="Elp3/MiaA/NifB-like radical SAM core" evidence="6">
    <location>
        <begin position="231"/>
        <end position="437"/>
    </location>
</feature>
<dbReference type="PANTHER" id="PTHR43409">
    <property type="entry name" value="ANAEROBIC MAGNESIUM-PROTOPORPHYRIN IX MONOMETHYL ESTER CYCLASE-RELATED"/>
    <property type="match status" value="1"/>
</dbReference>
<evidence type="ECO:0000259" key="6">
    <source>
        <dbReference type="SMART" id="SM00729"/>
    </source>
</evidence>
<proteinExistence type="predicted"/>
<keyword evidence="3" id="KW-0479">Metal-binding</keyword>
<keyword evidence="8" id="KW-1185">Reference proteome</keyword>
<evidence type="ECO:0000256" key="4">
    <source>
        <dbReference type="ARBA" id="ARBA00023004"/>
    </source>
</evidence>
<dbReference type="InterPro" id="IPR058240">
    <property type="entry name" value="rSAM_sf"/>
</dbReference>
<dbReference type="RefSeq" id="WP_072774252.1">
    <property type="nucleotide sequence ID" value="NZ_FRDN01000013.1"/>
</dbReference>
<protein>
    <submittedName>
        <fullName evidence="7">Radical SAM superfamily protein</fullName>
    </submittedName>
</protein>
<dbReference type="InterPro" id="IPR023984">
    <property type="entry name" value="rSAM_ocin_1"/>
</dbReference>
<dbReference type="SFLD" id="SFLDF00324">
    <property type="entry name" value="bacteriocin_maturation"/>
    <property type="match status" value="1"/>
</dbReference>
<accession>A0A1M7UKD1</accession>
<dbReference type="SMART" id="SM00729">
    <property type="entry name" value="Elp3"/>
    <property type="match status" value="1"/>
</dbReference>
<dbReference type="GO" id="GO:0003824">
    <property type="term" value="F:catalytic activity"/>
    <property type="evidence" value="ECO:0007669"/>
    <property type="project" value="InterPro"/>
</dbReference>
<keyword evidence="4" id="KW-0408">Iron</keyword>
<reference evidence="8" key="1">
    <citation type="submission" date="2016-12" db="EMBL/GenBank/DDBJ databases">
        <authorList>
            <person name="Varghese N."/>
            <person name="Submissions S."/>
        </authorList>
    </citation>
    <scope>NUCLEOTIDE SEQUENCE [LARGE SCALE GENOMIC DNA]</scope>
    <source>
        <strain evidence="8">DSM 11544</strain>
    </source>
</reference>
<dbReference type="STRING" id="1121395.SAMN02745215_04044"/>
<dbReference type="InterPro" id="IPR007197">
    <property type="entry name" value="rSAM"/>
</dbReference>
<dbReference type="GO" id="GO:0005829">
    <property type="term" value="C:cytosol"/>
    <property type="evidence" value="ECO:0007669"/>
    <property type="project" value="TreeGrafter"/>
</dbReference>
<keyword evidence="5" id="KW-0411">Iron-sulfur</keyword>
<dbReference type="PANTHER" id="PTHR43409:SF7">
    <property type="entry name" value="BLL1977 PROTEIN"/>
    <property type="match status" value="1"/>
</dbReference>
<evidence type="ECO:0000256" key="2">
    <source>
        <dbReference type="ARBA" id="ARBA00022691"/>
    </source>
</evidence>
<dbReference type="SFLD" id="SFLDG01082">
    <property type="entry name" value="B12-binding_domain_containing"/>
    <property type="match status" value="1"/>
</dbReference>
<dbReference type="InterPro" id="IPR023404">
    <property type="entry name" value="rSAM_horseshoe"/>
</dbReference>
<comment type="cofactor">
    <cofactor evidence="1">
        <name>[4Fe-4S] cluster</name>
        <dbReference type="ChEBI" id="CHEBI:49883"/>
    </cofactor>
</comment>
<dbReference type="AlphaFoldDB" id="A0A1M7UKD1"/>
<dbReference type="Pfam" id="PF04055">
    <property type="entry name" value="Radical_SAM"/>
    <property type="match status" value="1"/>
</dbReference>
<dbReference type="SUPFAM" id="SSF102114">
    <property type="entry name" value="Radical SAM enzymes"/>
    <property type="match status" value="1"/>
</dbReference>
<evidence type="ECO:0000313" key="7">
    <source>
        <dbReference type="EMBL" id="SHN83482.1"/>
    </source>
</evidence>